<dbReference type="GO" id="GO:0016652">
    <property type="term" value="F:oxidoreductase activity, acting on NAD(P)H as acceptor"/>
    <property type="evidence" value="ECO:0007669"/>
    <property type="project" value="InterPro"/>
</dbReference>
<keyword evidence="3" id="KW-0521">NADP</keyword>
<evidence type="ECO:0000256" key="5">
    <source>
        <dbReference type="ARBA" id="ARBA00025065"/>
    </source>
</evidence>
<sequence length="287" mass="31744">MASTARNFPFVILGDGINIPLLGYGSGTAWYKKTTDESIDRELVNSIKTAIRLGYRHLDGAEVYGTEPELGLAIKESGVIREDLFVTTKVNANIADIPGAIDLRHPYLIHSPFFAESDDDLQKAWAAMERVKAAGKARSIGVSNFLQEHLEAILSTATTPPSINQVEFHPYLQHGNLLEFHRDRGITTASYGPLTPINRARGGPLDQMLSGLAKKYAVSEGEILLRWVIDCGSVAITTSSKESRLSSYLRALTFKLTPKEVNELSRLGQQAHFRAFWRNKFAPSDRS</sequence>
<dbReference type="Gene3D" id="3.20.20.100">
    <property type="entry name" value="NADP-dependent oxidoreductase domain"/>
    <property type="match status" value="1"/>
</dbReference>
<dbReference type="GO" id="GO:0016616">
    <property type="term" value="F:oxidoreductase activity, acting on the CH-OH group of donors, NAD or NADP as acceptor"/>
    <property type="evidence" value="ECO:0007669"/>
    <property type="project" value="UniProtKB-ARBA"/>
</dbReference>
<evidence type="ECO:0000256" key="7">
    <source>
        <dbReference type="ARBA" id="ARBA00049485"/>
    </source>
</evidence>
<evidence type="ECO:0000313" key="12">
    <source>
        <dbReference type="Proteomes" id="UP000248817"/>
    </source>
</evidence>
<dbReference type="PANTHER" id="PTHR43827:SF3">
    <property type="entry name" value="NADP-DEPENDENT OXIDOREDUCTASE DOMAIN-CONTAINING PROTEIN"/>
    <property type="match status" value="1"/>
</dbReference>
<evidence type="ECO:0000259" key="10">
    <source>
        <dbReference type="Pfam" id="PF00248"/>
    </source>
</evidence>
<evidence type="ECO:0000256" key="4">
    <source>
        <dbReference type="ARBA" id="ARBA00023002"/>
    </source>
</evidence>
<comment type="similarity">
    <text evidence="1">Belongs to the aldo/keto reductase family.</text>
</comment>
<dbReference type="InterPro" id="IPR044494">
    <property type="entry name" value="AKR3C2/3"/>
</dbReference>
<dbReference type="Pfam" id="PF00248">
    <property type="entry name" value="Aldo_ket_red"/>
    <property type="match status" value="2"/>
</dbReference>
<dbReference type="EC" id="1.1.1.307" evidence="2"/>
<feature type="domain" description="NADP-dependent oxidoreductase" evidence="10">
    <location>
        <begin position="107"/>
        <end position="266"/>
    </location>
</feature>
<organism evidence="11 12">
    <name type="scientific">Aspergillus indologenus CBS 114.80</name>
    <dbReference type="NCBI Taxonomy" id="1450541"/>
    <lineage>
        <taxon>Eukaryota</taxon>
        <taxon>Fungi</taxon>
        <taxon>Dikarya</taxon>
        <taxon>Ascomycota</taxon>
        <taxon>Pezizomycotina</taxon>
        <taxon>Eurotiomycetes</taxon>
        <taxon>Eurotiomycetidae</taxon>
        <taxon>Eurotiales</taxon>
        <taxon>Aspergillaceae</taxon>
        <taxon>Aspergillus</taxon>
        <taxon>Aspergillus subgen. Circumdati</taxon>
    </lineage>
</organism>
<dbReference type="InterPro" id="IPR023210">
    <property type="entry name" value="NADP_OxRdtase_dom"/>
</dbReference>
<dbReference type="InterPro" id="IPR018170">
    <property type="entry name" value="Aldo/ket_reductase_CS"/>
</dbReference>
<evidence type="ECO:0000256" key="3">
    <source>
        <dbReference type="ARBA" id="ARBA00022857"/>
    </source>
</evidence>
<keyword evidence="12" id="KW-1185">Reference proteome</keyword>
<dbReference type="AlphaFoldDB" id="A0A2V5I4J7"/>
<feature type="domain" description="NADP-dependent oxidoreductase" evidence="10">
    <location>
        <begin position="26"/>
        <end position="91"/>
    </location>
</feature>
<name>A0A2V5I4J7_9EURO</name>
<dbReference type="PRINTS" id="PR00069">
    <property type="entry name" value="ALDKETRDTASE"/>
</dbReference>
<evidence type="ECO:0000256" key="6">
    <source>
        <dbReference type="ARBA" id="ARBA00047534"/>
    </source>
</evidence>
<dbReference type="InterPro" id="IPR036812">
    <property type="entry name" value="NAD(P)_OxRdtase_dom_sf"/>
</dbReference>
<dbReference type="Proteomes" id="UP000248817">
    <property type="component" value="Unassembled WGS sequence"/>
</dbReference>
<evidence type="ECO:0000313" key="11">
    <source>
        <dbReference type="EMBL" id="PYI31011.1"/>
    </source>
</evidence>
<dbReference type="CDD" id="cd19120">
    <property type="entry name" value="AKR_AKR3C2-3"/>
    <property type="match status" value="1"/>
</dbReference>
<evidence type="ECO:0000256" key="2">
    <source>
        <dbReference type="ARBA" id="ARBA00012845"/>
    </source>
</evidence>
<accession>A0A2V5I4J7</accession>
<gene>
    <name evidence="11" type="ORF">BP00DRAFT_436419</name>
</gene>
<evidence type="ECO:0000256" key="8">
    <source>
        <dbReference type="PIRSR" id="PIRSR000097-1"/>
    </source>
</evidence>
<evidence type="ECO:0000256" key="1">
    <source>
        <dbReference type="ARBA" id="ARBA00007905"/>
    </source>
</evidence>
<dbReference type="FunFam" id="3.20.20.100:FF:000002">
    <property type="entry name" value="2,5-diketo-D-gluconic acid reductase A"/>
    <property type="match status" value="1"/>
</dbReference>
<dbReference type="InterPro" id="IPR020471">
    <property type="entry name" value="AKR"/>
</dbReference>
<feature type="site" description="Lowers pKa of active site Tyr" evidence="9">
    <location>
        <position position="89"/>
    </location>
</feature>
<dbReference type="SUPFAM" id="SSF51430">
    <property type="entry name" value="NAD(P)-linked oxidoreductase"/>
    <property type="match status" value="1"/>
</dbReference>
<dbReference type="PIRSF" id="PIRSF000097">
    <property type="entry name" value="AKR"/>
    <property type="match status" value="1"/>
</dbReference>
<feature type="active site" description="Proton donor" evidence="8">
    <location>
        <position position="64"/>
    </location>
</feature>
<evidence type="ECO:0000256" key="9">
    <source>
        <dbReference type="PIRSR" id="PIRSR000097-3"/>
    </source>
</evidence>
<dbReference type="PROSITE" id="PS00798">
    <property type="entry name" value="ALDOKETO_REDUCTASE_1"/>
    <property type="match status" value="1"/>
</dbReference>
<dbReference type="PANTHER" id="PTHR43827">
    <property type="entry name" value="2,5-DIKETO-D-GLUCONIC ACID REDUCTASE"/>
    <property type="match status" value="1"/>
</dbReference>
<comment type="catalytic activity">
    <reaction evidence="6">
        <text>xylitol + NADP(+) = D-xylose + NADPH + H(+)</text>
        <dbReference type="Rhea" id="RHEA:27445"/>
        <dbReference type="ChEBI" id="CHEBI:15378"/>
        <dbReference type="ChEBI" id="CHEBI:17151"/>
        <dbReference type="ChEBI" id="CHEBI:53455"/>
        <dbReference type="ChEBI" id="CHEBI:57783"/>
        <dbReference type="ChEBI" id="CHEBI:58349"/>
        <dbReference type="EC" id="1.1.1.307"/>
    </reaction>
</comment>
<keyword evidence="4" id="KW-0560">Oxidoreductase</keyword>
<comment type="catalytic activity">
    <reaction evidence="7">
        <text>xylitol + NAD(+) = D-xylose + NADH + H(+)</text>
        <dbReference type="Rhea" id="RHEA:27441"/>
        <dbReference type="ChEBI" id="CHEBI:15378"/>
        <dbReference type="ChEBI" id="CHEBI:17151"/>
        <dbReference type="ChEBI" id="CHEBI:53455"/>
        <dbReference type="ChEBI" id="CHEBI:57540"/>
        <dbReference type="ChEBI" id="CHEBI:57945"/>
        <dbReference type="EC" id="1.1.1.307"/>
    </reaction>
</comment>
<protein>
    <recommendedName>
        <fullName evidence="2">D-xylose reductase [NAD(P)H]</fullName>
        <ecNumber evidence="2">1.1.1.307</ecNumber>
    </recommendedName>
</protein>
<dbReference type="EMBL" id="KZ825508">
    <property type="protein sequence ID" value="PYI31011.1"/>
    <property type="molecule type" value="Genomic_DNA"/>
</dbReference>
<reference evidence="11 12" key="1">
    <citation type="submission" date="2018-02" db="EMBL/GenBank/DDBJ databases">
        <title>The genomes of Aspergillus section Nigri reveals drivers in fungal speciation.</title>
        <authorList>
            <consortium name="DOE Joint Genome Institute"/>
            <person name="Vesth T.C."/>
            <person name="Nybo J."/>
            <person name="Theobald S."/>
            <person name="Brandl J."/>
            <person name="Frisvad J.C."/>
            <person name="Nielsen K.F."/>
            <person name="Lyhne E.K."/>
            <person name="Kogle M.E."/>
            <person name="Kuo A."/>
            <person name="Riley R."/>
            <person name="Clum A."/>
            <person name="Nolan M."/>
            <person name="Lipzen A."/>
            <person name="Salamov A."/>
            <person name="Henrissat B."/>
            <person name="Wiebenga A."/>
            <person name="De vries R.P."/>
            <person name="Grigoriev I.V."/>
            <person name="Mortensen U.H."/>
            <person name="Andersen M.R."/>
            <person name="Baker S.E."/>
        </authorList>
    </citation>
    <scope>NUCLEOTIDE SEQUENCE [LARGE SCALE GENOMIC DNA]</scope>
    <source>
        <strain evidence="11 12">CBS 114.80</strain>
    </source>
</reference>
<comment type="function">
    <text evidence="5">Catalyzes the initial reaction in the xylose utilization pathway by reducing D-xylose into xylitol. Xylose is a major component of hemicelluloses such as xylan. Most fungi utilize D-xylose via three enzymatic reactions, xylose reductase (XR), xylitol dehydrogenase (XDH), and xylulokinase, to form xylulose 5-phosphate, which enters pentose phosphate pathway.</text>
</comment>
<dbReference type="PROSITE" id="PS00062">
    <property type="entry name" value="ALDOKETO_REDUCTASE_2"/>
    <property type="match status" value="1"/>
</dbReference>
<proteinExistence type="inferred from homology"/>